<evidence type="ECO:0000313" key="1">
    <source>
        <dbReference type="EMBL" id="DAD20146.1"/>
    </source>
</evidence>
<name>A0A822XMH0_NELNU</name>
<dbReference type="AlphaFoldDB" id="A0A822XMH0"/>
<dbReference type="Proteomes" id="UP000607653">
    <property type="component" value="Unassembled WGS sequence"/>
</dbReference>
<accession>A0A822XMH0</accession>
<proteinExistence type="predicted"/>
<sequence>MLGDEGGEYEPIYFRRLDDELNKVKVNHFYKSKVEEPADMNQLASDVATSAAFVTASTPSGDRRATG</sequence>
<evidence type="ECO:0000313" key="2">
    <source>
        <dbReference type="Proteomes" id="UP000607653"/>
    </source>
</evidence>
<dbReference type="EMBL" id="DUZY01000001">
    <property type="protein sequence ID" value="DAD20146.1"/>
    <property type="molecule type" value="Genomic_DNA"/>
</dbReference>
<reference evidence="1 2" key="1">
    <citation type="journal article" date="2020" name="Mol. Biol. Evol.">
        <title>Distinct Expression and Methylation Patterns for Genes with Different Fates following a Single Whole-Genome Duplication in Flowering Plants.</title>
        <authorList>
            <person name="Shi T."/>
            <person name="Rahmani R.S."/>
            <person name="Gugger P.F."/>
            <person name="Wang M."/>
            <person name="Li H."/>
            <person name="Zhang Y."/>
            <person name="Li Z."/>
            <person name="Wang Q."/>
            <person name="Van de Peer Y."/>
            <person name="Marchal K."/>
            <person name="Chen J."/>
        </authorList>
    </citation>
    <scope>NUCLEOTIDE SEQUENCE [LARGE SCALE GENOMIC DNA]</scope>
    <source>
        <tissue evidence="1">Leaf</tissue>
    </source>
</reference>
<keyword evidence="2" id="KW-1185">Reference proteome</keyword>
<protein>
    <submittedName>
        <fullName evidence="1">Uncharacterized protein</fullName>
    </submittedName>
</protein>
<organism evidence="1 2">
    <name type="scientific">Nelumbo nucifera</name>
    <name type="common">Sacred lotus</name>
    <dbReference type="NCBI Taxonomy" id="4432"/>
    <lineage>
        <taxon>Eukaryota</taxon>
        <taxon>Viridiplantae</taxon>
        <taxon>Streptophyta</taxon>
        <taxon>Embryophyta</taxon>
        <taxon>Tracheophyta</taxon>
        <taxon>Spermatophyta</taxon>
        <taxon>Magnoliopsida</taxon>
        <taxon>Proteales</taxon>
        <taxon>Nelumbonaceae</taxon>
        <taxon>Nelumbo</taxon>
    </lineage>
</organism>
<gene>
    <name evidence="1" type="ORF">HUJ06_021609</name>
</gene>
<comment type="caution">
    <text evidence="1">The sequence shown here is derived from an EMBL/GenBank/DDBJ whole genome shotgun (WGS) entry which is preliminary data.</text>
</comment>